<dbReference type="KEGG" id="rhl:LPU83_pLPU83d_0358"/>
<dbReference type="InterPro" id="IPR009337">
    <property type="entry name" value="DUF995"/>
</dbReference>
<dbReference type="Proteomes" id="UP000019443">
    <property type="component" value="Plasmid pLPU83d"/>
</dbReference>
<evidence type="ECO:0000256" key="1">
    <source>
        <dbReference type="SAM" id="SignalP"/>
    </source>
</evidence>
<evidence type="ECO:0008006" key="4">
    <source>
        <dbReference type="Google" id="ProtNLM"/>
    </source>
</evidence>
<feature type="chain" id="PRO_5004882545" description="DUF995 domain-containing protein" evidence="1">
    <location>
        <begin position="39"/>
        <end position="190"/>
    </location>
</feature>
<accession>W6RLN4</accession>
<dbReference type="PATRIC" id="fig|348824.6.peg.5979"/>
<keyword evidence="1" id="KW-0732">Signal</keyword>
<evidence type="ECO:0000313" key="3">
    <source>
        <dbReference type="Proteomes" id="UP000019443"/>
    </source>
</evidence>
<keyword evidence="2" id="KW-0614">Plasmid</keyword>
<dbReference type="AlphaFoldDB" id="W6RLN4"/>
<sequence length="190" mass="21070">MMMKNSVSPYFASRLGKNCAPIMAALVGAMLTSSNAMAEDLACGTPETGQERLSLRLPENVRPMTAVELHELYRDKSWKWCDGAAYMQDKGRVFKGWSGSGDRASWADGHWTVANSGKLCFEADWHVKSGPTGGTTCFLHMTDGQTIYQRKEPTGGWYVFKHSEAQDNDEISKLVPEDLASEKIKGIRNQ</sequence>
<protein>
    <recommendedName>
        <fullName evidence="4">DUF995 domain-containing protein</fullName>
    </recommendedName>
</protein>
<dbReference type="RefSeq" id="WP_024317159.1">
    <property type="nucleotide sequence ID" value="NZ_ATTO01000047.1"/>
</dbReference>
<name>W6RLN4_9HYPH</name>
<feature type="signal peptide" evidence="1">
    <location>
        <begin position="1"/>
        <end position="38"/>
    </location>
</feature>
<dbReference type="EMBL" id="HG916855">
    <property type="protein sequence ID" value="CDM61729.1"/>
    <property type="molecule type" value="Genomic_DNA"/>
</dbReference>
<dbReference type="Pfam" id="PF06191">
    <property type="entry name" value="DUF995"/>
    <property type="match status" value="1"/>
</dbReference>
<proteinExistence type="predicted"/>
<organism evidence="2 3">
    <name type="scientific">Rhizobium favelukesii</name>
    <dbReference type="NCBI Taxonomy" id="348824"/>
    <lineage>
        <taxon>Bacteria</taxon>
        <taxon>Pseudomonadati</taxon>
        <taxon>Pseudomonadota</taxon>
        <taxon>Alphaproteobacteria</taxon>
        <taxon>Hyphomicrobiales</taxon>
        <taxon>Rhizobiaceae</taxon>
        <taxon>Rhizobium/Agrobacterium group</taxon>
        <taxon>Rhizobium</taxon>
    </lineage>
</organism>
<dbReference type="HOGENOM" id="CLU_099449_0_0_5"/>
<geneLocation type="plasmid" evidence="2 3">
    <name>pLPU83d</name>
</geneLocation>
<reference evidence="2" key="1">
    <citation type="submission" date="2013-11" db="EMBL/GenBank/DDBJ databases">
        <title>Draft genome sequence of the broad-host-range Rhizobium sp. LPU83 strain, a member of the low-genetic diversity Oregon-like Rhizobium sp. group.</title>
        <authorList>
            <person name="Wibberg D."/>
            <person name="Puehler A."/>
            <person name="Schlueter A."/>
        </authorList>
    </citation>
    <scope>NUCLEOTIDE SEQUENCE [LARGE SCALE GENOMIC DNA]</scope>
    <source>
        <strain evidence="2">LPU83</strain>
        <plasmid evidence="2">pLPU83d</plasmid>
    </source>
</reference>
<gene>
    <name evidence="2" type="ORF">LPU83_pLPU83d_0358</name>
</gene>
<keyword evidence="3" id="KW-1185">Reference proteome</keyword>
<evidence type="ECO:0000313" key="2">
    <source>
        <dbReference type="EMBL" id="CDM61729.1"/>
    </source>
</evidence>